<dbReference type="PROSITE" id="PS51999">
    <property type="entry name" value="ZF_GRF"/>
    <property type="match status" value="1"/>
</dbReference>
<keyword evidence="1" id="KW-0479">Metal-binding</keyword>
<keyword evidence="5" id="KW-1133">Transmembrane helix</keyword>
<feature type="transmembrane region" description="Helical" evidence="5">
    <location>
        <begin position="119"/>
        <end position="139"/>
    </location>
</feature>
<protein>
    <recommendedName>
        <fullName evidence="6">GRF-type domain-containing protein</fullName>
    </recommendedName>
</protein>
<keyword evidence="5" id="KW-0472">Membrane</keyword>
<evidence type="ECO:0000313" key="7">
    <source>
        <dbReference type="EMBL" id="KAG8363743.1"/>
    </source>
</evidence>
<evidence type="ECO:0000256" key="5">
    <source>
        <dbReference type="SAM" id="Phobius"/>
    </source>
</evidence>
<dbReference type="Pfam" id="PF06839">
    <property type="entry name" value="Zn_ribbon_GRF"/>
    <property type="match status" value="1"/>
</dbReference>
<organism evidence="7 8">
    <name type="scientific">Buddleja alternifolia</name>
    <dbReference type="NCBI Taxonomy" id="168488"/>
    <lineage>
        <taxon>Eukaryota</taxon>
        <taxon>Viridiplantae</taxon>
        <taxon>Streptophyta</taxon>
        <taxon>Embryophyta</taxon>
        <taxon>Tracheophyta</taxon>
        <taxon>Spermatophyta</taxon>
        <taxon>Magnoliopsida</taxon>
        <taxon>eudicotyledons</taxon>
        <taxon>Gunneridae</taxon>
        <taxon>Pentapetalae</taxon>
        <taxon>asterids</taxon>
        <taxon>lamiids</taxon>
        <taxon>Lamiales</taxon>
        <taxon>Scrophulariaceae</taxon>
        <taxon>Buddlejeae</taxon>
        <taxon>Buddleja</taxon>
    </lineage>
</organism>
<accession>A0AAV6W9L6</accession>
<evidence type="ECO:0000313" key="8">
    <source>
        <dbReference type="Proteomes" id="UP000826271"/>
    </source>
</evidence>
<reference evidence="7" key="1">
    <citation type="submission" date="2019-10" db="EMBL/GenBank/DDBJ databases">
        <authorList>
            <person name="Zhang R."/>
            <person name="Pan Y."/>
            <person name="Wang J."/>
            <person name="Ma R."/>
            <person name="Yu S."/>
        </authorList>
    </citation>
    <scope>NUCLEOTIDE SEQUENCE</scope>
    <source>
        <strain evidence="7">LA-IB0</strain>
        <tissue evidence="7">Leaf</tissue>
    </source>
</reference>
<evidence type="ECO:0000256" key="4">
    <source>
        <dbReference type="PROSITE-ProRule" id="PRU01343"/>
    </source>
</evidence>
<dbReference type="Proteomes" id="UP000826271">
    <property type="component" value="Unassembled WGS sequence"/>
</dbReference>
<dbReference type="InterPro" id="IPR010666">
    <property type="entry name" value="Znf_GRF"/>
</dbReference>
<name>A0AAV6W9L6_9LAMI</name>
<gene>
    <name evidence="7" type="ORF">BUALT_Bualt19G0054000</name>
</gene>
<dbReference type="AlphaFoldDB" id="A0AAV6W9L6"/>
<keyword evidence="3" id="KW-0862">Zinc</keyword>
<evidence type="ECO:0000259" key="6">
    <source>
        <dbReference type="PROSITE" id="PS51999"/>
    </source>
</evidence>
<dbReference type="EMBL" id="WHWC01000019">
    <property type="protein sequence ID" value="KAG8363743.1"/>
    <property type="molecule type" value="Genomic_DNA"/>
</dbReference>
<proteinExistence type="predicted"/>
<keyword evidence="8" id="KW-1185">Reference proteome</keyword>
<sequence>MSCSSSQRQSKFEEQSLELRYGSNPPCDCFKKSQIRVVESERKPSKGKLYYCCPVQLCHFFRWCKPERAVWCPSGIPVNFTSDELDSKNAEEFEDVVSGVSGPSRVVRSHSRDDIKGNYVHFSWVICAVLFTMLVVILLRV</sequence>
<evidence type="ECO:0000256" key="3">
    <source>
        <dbReference type="ARBA" id="ARBA00022833"/>
    </source>
</evidence>
<evidence type="ECO:0000256" key="1">
    <source>
        <dbReference type="ARBA" id="ARBA00022723"/>
    </source>
</evidence>
<evidence type="ECO:0000256" key="2">
    <source>
        <dbReference type="ARBA" id="ARBA00022771"/>
    </source>
</evidence>
<feature type="domain" description="GRF-type" evidence="6">
    <location>
        <begin position="27"/>
        <end position="67"/>
    </location>
</feature>
<dbReference type="GO" id="GO:0008270">
    <property type="term" value="F:zinc ion binding"/>
    <property type="evidence" value="ECO:0007669"/>
    <property type="project" value="UniProtKB-KW"/>
</dbReference>
<comment type="caution">
    <text evidence="7">The sequence shown here is derived from an EMBL/GenBank/DDBJ whole genome shotgun (WGS) entry which is preliminary data.</text>
</comment>
<keyword evidence="2 4" id="KW-0863">Zinc-finger</keyword>
<keyword evidence="5" id="KW-0812">Transmembrane</keyword>